<accession>A0A7K4TS91</accession>
<evidence type="ECO:0000259" key="2">
    <source>
        <dbReference type="PROSITE" id="PS50835"/>
    </source>
</evidence>
<feature type="non-terminal residue" evidence="3">
    <location>
        <position position="84"/>
    </location>
</feature>
<evidence type="ECO:0000313" key="4">
    <source>
        <dbReference type="Proteomes" id="UP000580691"/>
    </source>
</evidence>
<sequence>SPNSAIFFFPKFNRNPAFFAGKRLPPSVYLLPPPPEELSGPRPTLSLTCLARGFFPEDIDVQWQKNHESLGSAQNRQSSGAETA</sequence>
<dbReference type="Gene3D" id="2.60.40.10">
    <property type="entry name" value="Immunoglobulins"/>
    <property type="match status" value="1"/>
</dbReference>
<dbReference type="OrthoDB" id="8694217at2759"/>
<dbReference type="Pfam" id="PF07654">
    <property type="entry name" value="C1-set"/>
    <property type="match status" value="1"/>
</dbReference>
<dbReference type="PROSITE" id="PS50835">
    <property type="entry name" value="IG_LIKE"/>
    <property type="match status" value="1"/>
</dbReference>
<organism evidence="3 4">
    <name type="scientific">Sinosuthora webbiana</name>
    <dbReference type="NCBI Taxonomy" id="337173"/>
    <lineage>
        <taxon>Eukaryota</taxon>
        <taxon>Metazoa</taxon>
        <taxon>Chordata</taxon>
        <taxon>Craniata</taxon>
        <taxon>Vertebrata</taxon>
        <taxon>Euteleostomi</taxon>
        <taxon>Archelosauria</taxon>
        <taxon>Archosauria</taxon>
        <taxon>Dinosauria</taxon>
        <taxon>Saurischia</taxon>
        <taxon>Theropoda</taxon>
        <taxon>Coelurosauria</taxon>
        <taxon>Aves</taxon>
        <taxon>Neognathae</taxon>
        <taxon>Neoaves</taxon>
        <taxon>Telluraves</taxon>
        <taxon>Australaves</taxon>
        <taxon>Passeriformes</taxon>
        <taxon>Sylvioidea</taxon>
        <taxon>Sylviidae</taxon>
        <taxon>Sinosuthora</taxon>
    </lineage>
</organism>
<dbReference type="AlphaFoldDB" id="A0A7K4TS91"/>
<evidence type="ECO:0000313" key="3">
    <source>
        <dbReference type="EMBL" id="NWR00631.1"/>
    </source>
</evidence>
<dbReference type="InterPro" id="IPR003597">
    <property type="entry name" value="Ig_C1-set"/>
</dbReference>
<dbReference type="InterPro" id="IPR050380">
    <property type="entry name" value="Immune_Resp_Modulators"/>
</dbReference>
<dbReference type="InterPro" id="IPR013783">
    <property type="entry name" value="Ig-like_fold"/>
</dbReference>
<dbReference type="SUPFAM" id="SSF48726">
    <property type="entry name" value="Immunoglobulin"/>
    <property type="match status" value="1"/>
</dbReference>
<evidence type="ECO:0000256" key="1">
    <source>
        <dbReference type="ARBA" id="ARBA00023319"/>
    </source>
</evidence>
<feature type="domain" description="Ig-like" evidence="2">
    <location>
        <begin position="26"/>
        <end position="84"/>
    </location>
</feature>
<comment type="caution">
    <text evidence="3">The sequence shown here is derived from an EMBL/GenBank/DDBJ whole genome shotgun (WGS) entry which is preliminary data.</text>
</comment>
<feature type="non-terminal residue" evidence="3">
    <location>
        <position position="1"/>
    </location>
</feature>
<dbReference type="PANTHER" id="PTHR23411">
    <property type="entry name" value="TAPASIN"/>
    <property type="match status" value="1"/>
</dbReference>
<dbReference type="EMBL" id="VXBN01002372">
    <property type="protein sequence ID" value="NWR00631.1"/>
    <property type="molecule type" value="Genomic_DNA"/>
</dbReference>
<dbReference type="InterPro" id="IPR007110">
    <property type="entry name" value="Ig-like_dom"/>
</dbReference>
<proteinExistence type="predicted"/>
<name>A0A7K4TS91_9SYLV</name>
<gene>
    <name evidence="3" type="primary">Ighe</name>
    <name evidence="3" type="ORF">SINWEB_R16176</name>
</gene>
<dbReference type="Proteomes" id="UP000580691">
    <property type="component" value="Unassembled WGS sequence"/>
</dbReference>
<protein>
    <submittedName>
        <fullName evidence="3">IGHE protein</fullName>
    </submittedName>
</protein>
<reference evidence="3 4" key="1">
    <citation type="submission" date="2019-09" db="EMBL/GenBank/DDBJ databases">
        <title>Bird 10,000 Genomes (B10K) Project - Family phase.</title>
        <authorList>
            <person name="Zhang G."/>
        </authorList>
    </citation>
    <scope>NUCLEOTIDE SEQUENCE [LARGE SCALE GENOMIC DNA]</scope>
    <source>
        <strain evidence="3">B10K-DU-002-08</strain>
        <tissue evidence="3">Muscle</tissue>
    </source>
</reference>
<keyword evidence="4" id="KW-1185">Reference proteome</keyword>
<dbReference type="InterPro" id="IPR036179">
    <property type="entry name" value="Ig-like_dom_sf"/>
</dbReference>
<keyword evidence="1" id="KW-0393">Immunoglobulin domain</keyword>